<name>A0ABT2YYR3_9RHOB</name>
<dbReference type="Pfam" id="PF02283">
    <property type="entry name" value="CobU"/>
    <property type="match status" value="1"/>
</dbReference>
<evidence type="ECO:0000256" key="8">
    <source>
        <dbReference type="ARBA" id="ARBA00022573"/>
    </source>
</evidence>
<evidence type="ECO:0000256" key="9">
    <source>
        <dbReference type="ARBA" id="ARBA00022679"/>
    </source>
</evidence>
<comment type="similarity">
    <text evidence="7 14">Belongs to the CobU/CobP family.</text>
</comment>
<dbReference type="PANTHER" id="PTHR34848:SF1">
    <property type="entry name" value="BIFUNCTIONAL ADENOSYLCOBALAMIN BIOSYNTHESIS PROTEIN COBU"/>
    <property type="match status" value="1"/>
</dbReference>
<dbReference type="InterPro" id="IPR027417">
    <property type="entry name" value="P-loop_NTPase"/>
</dbReference>
<comment type="caution">
    <text evidence="15">The sequence shown here is derived from an EMBL/GenBank/DDBJ whole genome shotgun (WGS) entry which is preliminary data.</text>
</comment>
<evidence type="ECO:0000256" key="5">
    <source>
        <dbReference type="ARBA" id="ARBA00004692"/>
    </source>
</evidence>
<evidence type="ECO:0000256" key="1">
    <source>
        <dbReference type="ARBA" id="ARBA00000312"/>
    </source>
</evidence>
<comment type="function">
    <text evidence="4 14">Catalyzes ATP-dependent phosphorylation of adenosylcobinamide and addition of GMP to adenosylcobinamide phosphate.</text>
</comment>
<dbReference type="GO" id="GO:0008820">
    <property type="term" value="F:cobinamide phosphate guanylyltransferase activity"/>
    <property type="evidence" value="ECO:0007669"/>
    <property type="project" value="UniProtKB-EC"/>
</dbReference>
<dbReference type="EC" id="2.7.7.62" evidence="14"/>
<dbReference type="Gene3D" id="3.40.50.300">
    <property type="entry name" value="P-loop containing nucleotide triphosphate hydrolases"/>
    <property type="match status" value="1"/>
</dbReference>
<keyword evidence="13 14" id="KW-0342">GTP-binding</keyword>
<keyword evidence="16" id="KW-1185">Reference proteome</keyword>
<keyword evidence="12 14" id="KW-0067">ATP-binding</keyword>
<dbReference type="SUPFAM" id="SSF52540">
    <property type="entry name" value="P-loop containing nucleoside triphosphate hydrolases"/>
    <property type="match status" value="1"/>
</dbReference>
<evidence type="ECO:0000256" key="12">
    <source>
        <dbReference type="ARBA" id="ARBA00022840"/>
    </source>
</evidence>
<dbReference type="RefSeq" id="WP_263720472.1">
    <property type="nucleotide sequence ID" value="NZ_JAOWLA010000003.1"/>
</dbReference>
<proteinExistence type="inferred from homology"/>
<dbReference type="Proteomes" id="UP001652503">
    <property type="component" value="Unassembled WGS sequence"/>
</dbReference>
<evidence type="ECO:0000313" key="15">
    <source>
        <dbReference type="EMBL" id="MCV2864004.1"/>
    </source>
</evidence>
<keyword evidence="8 14" id="KW-0169">Cobalamin biosynthesis</keyword>
<dbReference type="EC" id="2.7.1.156" evidence="14"/>
<dbReference type="GO" id="GO:0043752">
    <property type="term" value="F:adenosylcobinamide kinase activity"/>
    <property type="evidence" value="ECO:0007669"/>
    <property type="project" value="UniProtKB-EC"/>
</dbReference>
<evidence type="ECO:0000256" key="10">
    <source>
        <dbReference type="ARBA" id="ARBA00022741"/>
    </source>
</evidence>
<sequence>MSKTILITGGARSGKSGIAETIALRLAPRAVYIATAEVRDAEMASRVAQHQSRRGQEWSTIAEPIDLIGALAASDGQGPRLVDCLTLWLTNLMLGGHDWRAAGRALSEALPRQGDPVLLVTNEVGSGIVPENALAREFRDAAGLLNQWIAAASDEVILAVSGLPLKVK</sequence>
<accession>A0ABT2YYR3</accession>
<dbReference type="NCBIfam" id="NF004469">
    <property type="entry name" value="PRK05800.1"/>
    <property type="match status" value="1"/>
</dbReference>
<keyword evidence="10 14" id="KW-0547">Nucleotide-binding</keyword>
<dbReference type="CDD" id="cd00544">
    <property type="entry name" value="CobU"/>
    <property type="match status" value="1"/>
</dbReference>
<evidence type="ECO:0000256" key="14">
    <source>
        <dbReference type="PIRNR" id="PIRNR006135"/>
    </source>
</evidence>
<reference evidence="15 16" key="1">
    <citation type="submission" date="2022-10" db="EMBL/GenBank/DDBJ databases">
        <title>Defluviimonas sp. nov., isolated from ocean surface water.</title>
        <authorList>
            <person name="He W."/>
            <person name="Wang L."/>
            <person name="Zhang D.-F."/>
        </authorList>
    </citation>
    <scope>NUCLEOTIDE SEQUENCE [LARGE SCALE GENOMIC DNA]</scope>
    <source>
        <strain evidence="15 16">WL0075</strain>
    </source>
</reference>
<evidence type="ECO:0000256" key="6">
    <source>
        <dbReference type="ARBA" id="ARBA00005159"/>
    </source>
</evidence>
<comment type="catalytic activity">
    <reaction evidence="3">
        <text>adenosylcob(III)inamide + GTP = adenosylcob(III)inamide phosphate + GDP + H(+)</text>
        <dbReference type="Rhea" id="RHEA:15765"/>
        <dbReference type="ChEBI" id="CHEBI:2480"/>
        <dbReference type="ChEBI" id="CHEBI:15378"/>
        <dbReference type="ChEBI" id="CHEBI:37565"/>
        <dbReference type="ChEBI" id="CHEBI:58189"/>
        <dbReference type="ChEBI" id="CHEBI:58502"/>
        <dbReference type="EC" id="2.7.1.156"/>
    </reaction>
</comment>
<keyword evidence="9 14" id="KW-0808">Transferase</keyword>
<keyword evidence="15" id="KW-0548">Nucleotidyltransferase</keyword>
<evidence type="ECO:0000256" key="4">
    <source>
        <dbReference type="ARBA" id="ARBA00003889"/>
    </source>
</evidence>
<dbReference type="PANTHER" id="PTHR34848">
    <property type="match status" value="1"/>
</dbReference>
<protein>
    <recommendedName>
        <fullName evidence="14">Bifunctional adenosylcobalamin biosynthesis protein</fullName>
        <ecNumber evidence="14">2.7.1.156</ecNumber>
        <ecNumber evidence="14">2.7.7.62</ecNumber>
    </recommendedName>
</protein>
<evidence type="ECO:0000256" key="7">
    <source>
        <dbReference type="ARBA" id="ARBA00007490"/>
    </source>
</evidence>
<comment type="pathway">
    <text evidence="5 14">Cofactor biosynthesis; adenosylcobalamin biosynthesis; adenosylcobalamin from cob(II)yrinate a,c-diamide: step 6/7.</text>
</comment>
<evidence type="ECO:0000313" key="16">
    <source>
        <dbReference type="Proteomes" id="UP001652503"/>
    </source>
</evidence>
<organism evidence="15 16">
    <name type="scientific">Albidovulum sediminicola</name>
    <dbReference type="NCBI Taxonomy" id="2984331"/>
    <lineage>
        <taxon>Bacteria</taxon>
        <taxon>Pseudomonadati</taxon>
        <taxon>Pseudomonadota</taxon>
        <taxon>Alphaproteobacteria</taxon>
        <taxon>Rhodobacterales</taxon>
        <taxon>Paracoccaceae</taxon>
        <taxon>Albidovulum</taxon>
    </lineage>
</organism>
<evidence type="ECO:0000256" key="13">
    <source>
        <dbReference type="ARBA" id="ARBA00023134"/>
    </source>
</evidence>
<comment type="catalytic activity">
    <reaction evidence="2 14">
        <text>adenosylcob(III)inamide phosphate + GTP + H(+) = adenosylcob(III)inamide-GDP + diphosphate</text>
        <dbReference type="Rhea" id="RHEA:22712"/>
        <dbReference type="ChEBI" id="CHEBI:15378"/>
        <dbReference type="ChEBI" id="CHEBI:33019"/>
        <dbReference type="ChEBI" id="CHEBI:37565"/>
        <dbReference type="ChEBI" id="CHEBI:58502"/>
        <dbReference type="ChEBI" id="CHEBI:60487"/>
        <dbReference type="EC" id="2.7.7.62"/>
    </reaction>
</comment>
<evidence type="ECO:0000256" key="3">
    <source>
        <dbReference type="ARBA" id="ARBA00001522"/>
    </source>
</evidence>
<dbReference type="PIRSF" id="PIRSF006135">
    <property type="entry name" value="CobU"/>
    <property type="match status" value="1"/>
</dbReference>
<comment type="pathway">
    <text evidence="6 14">Cofactor biosynthesis; adenosylcobalamin biosynthesis; adenosylcobalamin from cob(II)yrinate a,c-diamide: step 5/7.</text>
</comment>
<dbReference type="InterPro" id="IPR003203">
    <property type="entry name" value="CobU/CobP"/>
</dbReference>
<evidence type="ECO:0000256" key="11">
    <source>
        <dbReference type="ARBA" id="ARBA00022777"/>
    </source>
</evidence>
<dbReference type="EMBL" id="JAOWLA010000003">
    <property type="protein sequence ID" value="MCV2864004.1"/>
    <property type="molecule type" value="Genomic_DNA"/>
</dbReference>
<keyword evidence="11 14" id="KW-0418">Kinase</keyword>
<comment type="catalytic activity">
    <reaction evidence="1 14">
        <text>adenosylcob(III)inamide + ATP = adenosylcob(III)inamide phosphate + ADP + H(+)</text>
        <dbReference type="Rhea" id="RHEA:15769"/>
        <dbReference type="ChEBI" id="CHEBI:2480"/>
        <dbReference type="ChEBI" id="CHEBI:15378"/>
        <dbReference type="ChEBI" id="CHEBI:30616"/>
        <dbReference type="ChEBI" id="CHEBI:58502"/>
        <dbReference type="ChEBI" id="CHEBI:456216"/>
        <dbReference type="EC" id="2.7.1.156"/>
    </reaction>
</comment>
<evidence type="ECO:0000256" key="2">
    <source>
        <dbReference type="ARBA" id="ARBA00000711"/>
    </source>
</evidence>
<gene>
    <name evidence="15" type="primary">cobU</name>
    <name evidence="15" type="ORF">OE647_04525</name>
</gene>